<name>H0EPV7_GLAL7</name>
<organism evidence="1 2">
    <name type="scientific">Glarea lozoyensis (strain ATCC 74030 / MF5533)</name>
    <dbReference type="NCBI Taxonomy" id="1104152"/>
    <lineage>
        <taxon>Eukaryota</taxon>
        <taxon>Fungi</taxon>
        <taxon>Dikarya</taxon>
        <taxon>Ascomycota</taxon>
        <taxon>Pezizomycotina</taxon>
        <taxon>Leotiomycetes</taxon>
        <taxon>Helotiales</taxon>
        <taxon>Helotiaceae</taxon>
        <taxon>Glarea</taxon>
    </lineage>
</organism>
<protein>
    <submittedName>
        <fullName evidence="1">Uncharacterized protein</fullName>
    </submittedName>
</protein>
<sequence>MPRPPMRDGEEDMVRRSNESLDAYFARRERSGFKNGVRISGRVGCVSYSMEAFLHWQALRQPMKQETQSTGSLEERNSVIPISARKSGVVEDGSTSLPMEFRDIASTNLDRGQITQLMLSESYLQSATAGDSRPGSYGQTSSLCLKFQKLKSVTIAVDSVVPDPCPDKFSPKMAYDLSNYNWSLTRSCRRDYGRMISAFIVNLEANRRYSPDEIAYLKAEKARVDTVRIVKFNYREPSRSTEYCRRQGPDLVGEAIPVHLGFPWNMNDPPRHR</sequence>
<evidence type="ECO:0000313" key="2">
    <source>
        <dbReference type="Proteomes" id="UP000005446"/>
    </source>
</evidence>
<accession>H0EPV7</accession>
<keyword evidence="2" id="KW-1185">Reference proteome</keyword>
<reference evidence="1 2" key="1">
    <citation type="journal article" date="2012" name="Eukaryot. Cell">
        <title>Genome sequence of the fungus Glarea lozoyensis: the first genome sequence of a species from the Helotiaceae family.</title>
        <authorList>
            <person name="Youssar L."/>
            <person name="Gruening B.A."/>
            <person name="Erxleben A."/>
            <person name="Guenther S."/>
            <person name="Huettel W."/>
        </authorList>
    </citation>
    <scope>NUCLEOTIDE SEQUENCE [LARGE SCALE GENOMIC DNA]</scope>
    <source>
        <strain evidence="2">ATCC 74030 / MF5533</strain>
    </source>
</reference>
<evidence type="ECO:0000313" key="1">
    <source>
        <dbReference type="EMBL" id="EHK99399.1"/>
    </source>
</evidence>
<dbReference type="EMBL" id="AGUE01000117">
    <property type="protein sequence ID" value="EHK99399.1"/>
    <property type="molecule type" value="Genomic_DNA"/>
</dbReference>
<dbReference type="HOGENOM" id="CLU_1019612_0_0_1"/>
<dbReference type="InParanoid" id="H0EPV7"/>
<proteinExistence type="predicted"/>
<comment type="caution">
    <text evidence="1">The sequence shown here is derived from an EMBL/GenBank/DDBJ whole genome shotgun (WGS) entry which is preliminary data.</text>
</comment>
<dbReference type="Proteomes" id="UP000005446">
    <property type="component" value="Unassembled WGS sequence"/>
</dbReference>
<gene>
    <name evidence="1" type="ORF">M7I_4695</name>
</gene>
<dbReference type="OrthoDB" id="3548404at2759"/>
<dbReference type="AlphaFoldDB" id="H0EPV7"/>